<comment type="subunit">
    <text evidence="4">Homodimer.</text>
</comment>
<feature type="domain" description="Pseudouridine synthase I TruA alpha/beta" evidence="8">
    <location>
        <begin position="146"/>
        <end position="243"/>
    </location>
</feature>
<evidence type="ECO:0000256" key="2">
    <source>
        <dbReference type="ARBA" id="ARBA00022694"/>
    </source>
</evidence>
<dbReference type="CDD" id="cd02570">
    <property type="entry name" value="PseudoU_synth_EcTruA"/>
    <property type="match status" value="1"/>
</dbReference>
<dbReference type="GO" id="GO:0031119">
    <property type="term" value="P:tRNA pseudouridine synthesis"/>
    <property type="evidence" value="ECO:0007669"/>
    <property type="project" value="UniProtKB-UniRule"/>
</dbReference>
<evidence type="ECO:0000256" key="3">
    <source>
        <dbReference type="ARBA" id="ARBA00023235"/>
    </source>
</evidence>
<evidence type="ECO:0000256" key="7">
    <source>
        <dbReference type="RuleBase" id="RU003792"/>
    </source>
</evidence>
<dbReference type="Gene3D" id="3.30.70.580">
    <property type="entry name" value="Pseudouridine synthase I, catalytic domain, N-terminal subdomain"/>
    <property type="match status" value="1"/>
</dbReference>
<dbReference type="InterPro" id="IPR020094">
    <property type="entry name" value="TruA/RsuA/RluB/E/F_N"/>
</dbReference>
<organism evidence="9 10">
    <name type="scientific">Hypnocyclicus thermotrophus</name>
    <dbReference type="NCBI Taxonomy" id="1627895"/>
    <lineage>
        <taxon>Bacteria</taxon>
        <taxon>Fusobacteriati</taxon>
        <taxon>Fusobacteriota</taxon>
        <taxon>Fusobacteriia</taxon>
        <taxon>Fusobacteriales</taxon>
        <taxon>Fusobacteriaceae</taxon>
        <taxon>Hypnocyclicus</taxon>
    </lineage>
</organism>
<evidence type="ECO:0000259" key="8">
    <source>
        <dbReference type="Pfam" id="PF01416"/>
    </source>
</evidence>
<dbReference type="FunFam" id="3.30.70.580:FF:000001">
    <property type="entry name" value="tRNA pseudouridine synthase A"/>
    <property type="match status" value="1"/>
</dbReference>
<proteinExistence type="inferred from homology"/>
<keyword evidence="2 4" id="KW-0819">tRNA processing</keyword>
<dbReference type="GO" id="GO:0160147">
    <property type="term" value="F:tRNA pseudouridine(38-40) synthase activity"/>
    <property type="evidence" value="ECO:0007669"/>
    <property type="project" value="UniProtKB-EC"/>
</dbReference>
<dbReference type="NCBIfam" id="TIGR00071">
    <property type="entry name" value="hisT_truA"/>
    <property type="match status" value="1"/>
</dbReference>
<comment type="catalytic activity">
    <reaction evidence="4 7">
        <text>uridine(38/39/40) in tRNA = pseudouridine(38/39/40) in tRNA</text>
        <dbReference type="Rhea" id="RHEA:22376"/>
        <dbReference type="Rhea" id="RHEA-COMP:10085"/>
        <dbReference type="Rhea" id="RHEA-COMP:10087"/>
        <dbReference type="ChEBI" id="CHEBI:65314"/>
        <dbReference type="ChEBI" id="CHEBI:65315"/>
        <dbReference type="EC" id="5.4.99.12"/>
    </reaction>
</comment>
<dbReference type="EMBL" id="SOBG01000004">
    <property type="protein sequence ID" value="TDT70628.1"/>
    <property type="molecule type" value="Genomic_DNA"/>
</dbReference>
<comment type="function">
    <text evidence="4">Formation of pseudouridine at positions 38, 39 and 40 in the anticodon stem and loop of transfer RNAs.</text>
</comment>
<comment type="caution">
    <text evidence="4">Lacks conserved residue(s) required for the propagation of feature annotation.</text>
</comment>
<dbReference type="InterPro" id="IPR020095">
    <property type="entry name" value="PsdUridine_synth_TruA_C"/>
</dbReference>
<evidence type="ECO:0000256" key="1">
    <source>
        <dbReference type="ARBA" id="ARBA00009375"/>
    </source>
</evidence>
<feature type="active site" description="Nucleophile" evidence="4 5">
    <location>
        <position position="52"/>
    </location>
</feature>
<dbReference type="EC" id="5.4.99.12" evidence="4"/>
<feature type="binding site" evidence="4 6">
    <location>
        <position position="111"/>
    </location>
    <ligand>
        <name>substrate</name>
    </ligand>
</feature>
<keyword evidence="10" id="KW-1185">Reference proteome</keyword>
<comment type="similarity">
    <text evidence="1 4 7">Belongs to the tRNA pseudouridine synthase TruA family.</text>
</comment>
<evidence type="ECO:0000313" key="9">
    <source>
        <dbReference type="EMBL" id="TDT70628.1"/>
    </source>
</evidence>
<dbReference type="Gene3D" id="3.30.70.660">
    <property type="entry name" value="Pseudouridine synthase I, catalytic domain, C-terminal subdomain"/>
    <property type="match status" value="1"/>
</dbReference>
<dbReference type="RefSeq" id="WP_134113062.1">
    <property type="nucleotide sequence ID" value="NZ_SOBG01000004.1"/>
</dbReference>
<gene>
    <name evidence="4" type="primary">truA</name>
    <name evidence="9" type="ORF">EV215_1181</name>
</gene>
<accession>A0AA46I5S9</accession>
<evidence type="ECO:0000256" key="5">
    <source>
        <dbReference type="PIRSR" id="PIRSR001430-1"/>
    </source>
</evidence>
<evidence type="ECO:0000256" key="4">
    <source>
        <dbReference type="HAMAP-Rule" id="MF_00171"/>
    </source>
</evidence>
<dbReference type="SUPFAM" id="SSF55120">
    <property type="entry name" value="Pseudouridine synthase"/>
    <property type="match status" value="1"/>
</dbReference>
<keyword evidence="3 4" id="KW-0413">Isomerase</keyword>
<protein>
    <recommendedName>
        <fullName evidence="4">tRNA pseudouridine synthase A</fullName>
        <ecNumber evidence="4">5.4.99.12</ecNumber>
    </recommendedName>
    <alternativeName>
        <fullName evidence="4">tRNA pseudouridine(38-40) synthase</fullName>
    </alternativeName>
    <alternativeName>
        <fullName evidence="4">tRNA pseudouridylate synthase I</fullName>
    </alternativeName>
    <alternativeName>
        <fullName evidence="4">tRNA-uridine isomerase I</fullName>
    </alternativeName>
</protein>
<dbReference type="AlphaFoldDB" id="A0AA46I5S9"/>
<sequence length="243" mass="28661">MRNIKITYQYNGSNFYGMQRQNEFRTVQGEIEKALNKLFREKITIKTSGRTDRGVHALFQVSNFLTNNKTIPVEKLTYILNRGLPKDIHILDTKEVELEFNSRFSAKDRAYIYKMCSQKNPFDYDKVMNVKEEINEEKLKKILTPLLGEHNFDSFRKSDCEAKNNFREIKEIKCYRENNYTIVYLKANAFLKSMVRIIIGSALAVYFGERDENYIINKLKDPNINDEKILAEPQGLYLCEINY</sequence>
<dbReference type="Pfam" id="PF01416">
    <property type="entry name" value="PseudoU_synth_1"/>
    <property type="match status" value="2"/>
</dbReference>
<dbReference type="Proteomes" id="UP000294678">
    <property type="component" value="Unassembled WGS sequence"/>
</dbReference>
<dbReference type="InterPro" id="IPR020097">
    <property type="entry name" value="PsdUridine_synth_TruA_a/b_dom"/>
</dbReference>
<dbReference type="PANTHER" id="PTHR11142:SF0">
    <property type="entry name" value="TRNA PSEUDOURIDINE SYNTHASE-LIKE 1"/>
    <property type="match status" value="1"/>
</dbReference>
<dbReference type="GO" id="GO:0003723">
    <property type="term" value="F:RNA binding"/>
    <property type="evidence" value="ECO:0007669"/>
    <property type="project" value="InterPro"/>
</dbReference>
<feature type="domain" description="Pseudouridine synthase I TruA alpha/beta" evidence="8">
    <location>
        <begin position="8"/>
        <end position="104"/>
    </location>
</feature>
<evidence type="ECO:0000256" key="6">
    <source>
        <dbReference type="PIRSR" id="PIRSR001430-2"/>
    </source>
</evidence>
<dbReference type="InterPro" id="IPR020103">
    <property type="entry name" value="PsdUridine_synth_cat_dom_sf"/>
</dbReference>
<evidence type="ECO:0000313" key="10">
    <source>
        <dbReference type="Proteomes" id="UP000294678"/>
    </source>
</evidence>
<name>A0AA46I5S9_9FUSO</name>
<dbReference type="PIRSF" id="PIRSF001430">
    <property type="entry name" value="tRNA_psdUrid_synth"/>
    <property type="match status" value="1"/>
</dbReference>
<comment type="caution">
    <text evidence="9">The sequence shown here is derived from an EMBL/GenBank/DDBJ whole genome shotgun (WGS) entry which is preliminary data.</text>
</comment>
<dbReference type="InterPro" id="IPR001406">
    <property type="entry name" value="PsdUridine_synth_TruA"/>
</dbReference>
<dbReference type="HAMAP" id="MF_00171">
    <property type="entry name" value="TruA"/>
    <property type="match status" value="1"/>
</dbReference>
<reference evidence="9 10" key="1">
    <citation type="submission" date="2019-03" db="EMBL/GenBank/DDBJ databases">
        <title>Genomic Encyclopedia of Type Strains, Phase IV (KMG-IV): sequencing the most valuable type-strain genomes for metagenomic binning, comparative biology and taxonomic classification.</title>
        <authorList>
            <person name="Goeker M."/>
        </authorList>
    </citation>
    <scope>NUCLEOTIDE SEQUENCE [LARGE SCALE GENOMIC DNA]</scope>
    <source>
        <strain evidence="9 10">DSM 100055</strain>
    </source>
</reference>
<dbReference type="PANTHER" id="PTHR11142">
    <property type="entry name" value="PSEUDOURIDYLATE SYNTHASE"/>
    <property type="match status" value="1"/>
</dbReference>